<dbReference type="SUPFAM" id="SSF82866">
    <property type="entry name" value="Multidrug efflux transporter AcrB transmembrane domain"/>
    <property type="match status" value="2"/>
</dbReference>
<feature type="transmembrane region" description="Helical" evidence="2">
    <location>
        <begin position="444"/>
        <end position="471"/>
    </location>
</feature>
<organism evidence="3 4">
    <name type="scientific">Deinococcus ruber</name>
    <dbReference type="NCBI Taxonomy" id="1848197"/>
    <lineage>
        <taxon>Bacteria</taxon>
        <taxon>Thermotogati</taxon>
        <taxon>Deinococcota</taxon>
        <taxon>Deinococci</taxon>
        <taxon>Deinococcales</taxon>
        <taxon>Deinococcaceae</taxon>
        <taxon>Deinococcus</taxon>
    </lineage>
</organism>
<dbReference type="Gene3D" id="3.30.2090.10">
    <property type="entry name" value="Multidrug efflux transporter AcrB TolC docking domain, DN and DC subdomains"/>
    <property type="match status" value="2"/>
</dbReference>
<gene>
    <name evidence="3" type="ORF">GCM10008957_11940</name>
</gene>
<dbReference type="Gene3D" id="1.20.1640.10">
    <property type="entry name" value="Multidrug efflux transporter AcrB transmembrane domain"/>
    <property type="match status" value="4"/>
</dbReference>
<feature type="compositionally biased region" description="Basic and acidic residues" evidence="1">
    <location>
        <begin position="1"/>
        <end position="11"/>
    </location>
</feature>
<feature type="region of interest" description="Disordered" evidence="1">
    <location>
        <begin position="1"/>
        <end position="25"/>
    </location>
</feature>
<feature type="transmembrane region" description="Helical" evidence="2">
    <location>
        <begin position="543"/>
        <end position="564"/>
    </location>
</feature>
<feature type="transmembrane region" description="Helical" evidence="2">
    <location>
        <begin position="40"/>
        <end position="58"/>
    </location>
</feature>
<proteinExistence type="predicted"/>
<accession>A0A918F211</accession>
<dbReference type="AlphaFoldDB" id="A0A918F211"/>
<keyword evidence="4" id="KW-1185">Reference proteome</keyword>
<feature type="transmembrane region" description="Helical" evidence="2">
    <location>
        <begin position="1086"/>
        <end position="1110"/>
    </location>
</feature>
<dbReference type="EMBL" id="BMQL01000004">
    <property type="protein sequence ID" value="GGR00722.1"/>
    <property type="molecule type" value="Genomic_DNA"/>
</dbReference>
<dbReference type="InterPro" id="IPR001036">
    <property type="entry name" value="Acrflvin-R"/>
</dbReference>
<feature type="transmembrane region" description="Helical" evidence="2">
    <location>
        <begin position="631"/>
        <end position="648"/>
    </location>
</feature>
<dbReference type="GO" id="GO:0042910">
    <property type="term" value="F:xenobiotic transmembrane transporter activity"/>
    <property type="evidence" value="ECO:0007669"/>
    <property type="project" value="TreeGrafter"/>
</dbReference>
<feature type="transmembrane region" description="Helical" evidence="2">
    <location>
        <begin position="483"/>
        <end position="506"/>
    </location>
</feature>
<feature type="transmembrane region" description="Helical" evidence="2">
    <location>
        <begin position="362"/>
        <end position="393"/>
    </location>
</feature>
<keyword evidence="2" id="KW-0472">Membrane</keyword>
<evidence type="ECO:0000313" key="4">
    <source>
        <dbReference type="Proteomes" id="UP000603865"/>
    </source>
</evidence>
<dbReference type="PANTHER" id="PTHR32063">
    <property type="match status" value="1"/>
</dbReference>
<dbReference type="SUPFAM" id="SSF82693">
    <property type="entry name" value="Multidrug efflux transporter AcrB pore domain, PN1, PN2, PC1 and PC2 subdomains"/>
    <property type="match status" value="3"/>
</dbReference>
<keyword evidence="2" id="KW-0812">Transmembrane</keyword>
<dbReference type="RefSeq" id="WP_189088603.1">
    <property type="nucleotide sequence ID" value="NZ_BMQL01000004.1"/>
</dbReference>
<protein>
    <submittedName>
        <fullName evidence="3">Multidrug transporter</fullName>
    </submittedName>
</protein>
<dbReference type="PRINTS" id="PR00702">
    <property type="entry name" value="ACRIFLAVINRP"/>
</dbReference>
<feature type="transmembrane region" description="Helical" evidence="2">
    <location>
        <begin position="1055"/>
        <end position="1074"/>
    </location>
</feature>
<feature type="region of interest" description="Disordered" evidence="1">
    <location>
        <begin position="1115"/>
        <end position="1139"/>
    </location>
</feature>
<sequence>MTRPNLEKPDRPIPGPVSPVQAEHPEPKVNPAINFSVSRYVFSIGIFVAIVLLGLISLPRLGVDLLPSFEVPVLAVSTGYSGASPDQVDLKVSRKIEDAVSTLSGVSDISSTSVSGQSAVIITYQNGTNIDSAANAVSQAVAGIRGTLPSDADAPVVQKFDPNAQPIITLALLGGAEKISTLSTYATDKLKPLLERVNGVADVTVSGGPSRQVQVLLDPQKLQSYNLTPARVISAIQGSALDLPAGNITQNGTQVGFSTRNTPTSTADVQNILVDSQSGVRVSDIGTVRDTAEDASAYARLNGQPAVLLSIRKASGTNSVSVVDNVRAAATKALLPGSYKLVAAKDDTQQTRSSVNDTYKEFFIGIAAVALVVLLFLGRLNTVFAVVLAIPISVSAAPLLYSLMGFTLNIISLLAIIVAIGIVVDDSIVVAENVQRYRDKGYTIIRSVILGGSEVFSAVTAATFSLLAVLIPLSFMPGILGQFFRQFGLGLAAAITLSWLESLLFLTVRMAYTTDPEPISWRGLGQRLASLPRLLRWAVARRTLLSAWGLIGLVVYALAVLLPISRQAGPVAFVGVLLYPLVLAIVRYVLTALLGLLEALTNTLHGWTNGVVNRVAAAYARSIAYLLPRNGWVLLVGFLFLASLAIPIRHVGFAFTPKSDTGQLSIALTMPPSASLGQTNAATSRMERYLLARPEIKLVSTSVSGQSSEVNVTLIPKAQRQGIDALVETYRKALTPLVSGIVGSNLVVGAQQNGPGGSYDISLALTAPNQADLVAKNRQVVNLLGSDANISVLKSSLSETRQELNFVPNQATLSGSGLTTSDLASALRSYNQGSKSGTLRDGDDSIDIVVKLDPALVGTEQALLSQTVYSQSLGANLPLSSLGSFRLQEAPATLNRYNKAYTATININLKPGAPSPFAYQKDIIKRVTDAGLLKNGGTLGDASSFGSSALTGDLVIYGPLVLILAVLLTYLVLGSQFNSFRYPLYLQLPVPLAIVGAVWALWIFGASLDVITILGMVILLGLATKNAILYLEFVTDRMKTMPLFDALVEAAQLRFRPILMTTLTVLVISIPLVFGQGDGAEFRRGLGIVILGGVVTSTLLTFYIVPSVFYRFEKDRSGKRREQEEGESAGTGGMLPASD</sequence>
<dbReference type="Gene3D" id="3.30.70.1320">
    <property type="entry name" value="Multidrug efflux transporter AcrB pore domain like"/>
    <property type="match status" value="1"/>
</dbReference>
<reference evidence="3" key="2">
    <citation type="submission" date="2020-09" db="EMBL/GenBank/DDBJ databases">
        <authorList>
            <person name="Sun Q."/>
            <person name="Ohkuma M."/>
        </authorList>
    </citation>
    <scope>NUCLEOTIDE SEQUENCE</scope>
    <source>
        <strain evidence="3">JCM 31311</strain>
    </source>
</reference>
<evidence type="ECO:0000256" key="1">
    <source>
        <dbReference type="SAM" id="MobiDB-lite"/>
    </source>
</evidence>
<dbReference type="InterPro" id="IPR027463">
    <property type="entry name" value="AcrB_DN_DC_subdom"/>
</dbReference>
<feature type="transmembrane region" description="Helical" evidence="2">
    <location>
        <begin position="985"/>
        <end position="1004"/>
    </location>
</feature>
<keyword evidence="2" id="KW-1133">Transmembrane helix</keyword>
<reference evidence="3" key="1">
    <citation type="journal article" date="2014" name="Int. J. Syst. Evol. Microbiol.">
        <title>Complete genome sequence of Corynebacterium casei LMG S-19264T (=DSM 44701T), isolated from a smear-ripened cheese.</title>
        <authorList>
            <consortium name="US DOE Joint Genome Institute (JGI-PGF)"/>
            <person name="Walter F."/>
            <person name="Albersmeier A."/>
            <person name="Kalinowski J."/>
            <person name="Ruckert C."/>
        </authorList>
    </citation>
    <scope>NUCLEOTIDE SEQUENCE</scope>
    <source>
        <strain evidence="3">JCM 31311</strain>
    </source>
</reference>
<dbReference type="SUPFAM" id="SSF82714">
    <property type="entry name" value="Multidrug efflux transporter AcrB TolC docking domain, DN and DC subdomains"/>
    <property type="match status" value="2"/>
</dbReference>
<name>A0A918F211_9DEIO</name>
<feature type="transmembrane region" description="Helical" evidence="2">
    <location>
        <begin position="954"/>
        <end position="973"/>
    </location>
</feature>
<dbReference type="Pfam" id="PF00873">
    <property type="entry name" value="ACR_tran"/>
    <property type="match status" value="2"/>
</dbReference>
<dbReference type="PANTHER" id="PTHR32063:SF0">
    <property type="entry name" value="SWARMING MOTILITY PROTEIN SWRC"/>
    <property type="match status" value="1"/>
</dbReference>
<comment type="caution">
    <text evidence="3">The sequence shown here is derived from an EMBL/GenBank/DDBJ whole genome shotgun (WGS) entry which is preliminary data.</text>
</comment>
<evidence type="ECO:0000313" key="3">
    <source>
        <dbReference type="EMBL" id="GGR00722.1"/>
    </source>
</evidence>
<dbReference type="Gene3D" id="3.30.70.1430">
    <property type="entry name" value="Multidrug efflux transporter AcrB pore domain"/>
    <property type="match status" value="2"/>
</dbReference>
<feature type="transmembrane region" description="Helical" evidence="2">
    <location>
        <begin position="399"/>
        <end position="424"/>
    </location>
</feature>
<dbReference type="Gene3D" id="3.30.70.1440">
    <property type="entry name" value="Multidrug efflux transporter AcrB pore domain"/>
    <property type="match status" value="1"/>
</dbReference>
<evidence type="ECO:0000256" key="2">
    <source>
        <dbReference type="SAM" id="Phobius"/>
    </source>
</evidence>
<feature type="transmembrane region" description="Helical" evidence="2">
    <location>
        <begin position="570"/>
        <end position="590"/>
    </location>
</feature>
<dbReference type="Proteomes" id="UP000603865">
    <property type="component" value="Unassembled WGS sequence"/>
</dbReference>
<feature type="transmembrane region" description="Helical" evidence="2">
    <location>
        <begin position="1010"/>
        <end position="1034"/>
    </location>
</feature>
<dbReference type="GO" id="GO:0005886">
    <property type="term" value="C:plasma membrane"/>
    <property type="evidence" value="ECO:0007669"/>
    <property type="project" value="TreeGrafter"/>
</dbReference>